<dbReference type="Pfam" id="PF00583">
    <property type="entry name" value="Acetyltransf_1"/>
    <property type="match status" value="1"/>
</dbReference>
<dbReference type="PANTHER" id="PTHR42791">
    <property type="entry name" value="GNAT FAMILY ACETYLTRANSFERASE"/>
    <property type="match status" value="1"/>
</dbReference>
<dbReference type="SUPFAM" id="SSF55729">
    <property type="entry name" value="Acyl-CoA N-acyltransferases (Nat)"/>
    <property type="match status" value="1"/>
</dbReference>
<evidence type="ECO:0000313" key="2">
    <source>
        <dbReference type="EMBL" id="MBF6357207.1"/>
    </source>
</evidence>
<gene>
    <name evidence="2" type="ORF">IU449_22120</name>
</gene>
<dbReference type="PROSITE" id="PS51186">
    <property type="entry name" value="GNAT"/>
    <property type="match status" value="1"/>
</dbReference>
<protein>
    <submittedName>
        <fullName evidence="2">GNAT family N-acetyltransferase</fullName>
    </submittedName>
</protein>
<dbReference type="PANTHER" id="PTHR42791:SF1">
    <property type="entry name" value="N-ACETYLTRANSFERASE DOMAIN-CONTAINING PROTEIN"/>
    <property type="match status" value="1"/>
</dbReference>
<dbReference type="InterPro" id="IPR000182">
    <property type="entry name" value="GNAT_dom"/>
</dbReference>
<sequence>MRVRRADAADVEAVGRAYAAGAQDEAVTAWVTEGYPDVAAAFRAEHAPKVIERAVREDEVWVAGPEQEVWSVSVWHHVTAVDRYEAEAREIAEMASTASRIRPMVRLAAVTALVARTHPREFPHRYLQSIVTVPQHRGRGAGAAILAARLSEAAEPVYLEASTERSAALYERCGFVRTGGAFALPDGGPVLIPMWFRGRSPARDAQTSAG</sequence>
<dbReference type="RefSeq" id="WP_195004021.1">
    <property type="nucleotide sequence ID" value="NZ_JADLQN010000004.1"/>
</dbReference>
<organism evidence="2 3">
    <name type="scientific">Nocardia higoensis</name>
    <dbReference type="NCBI Taxonomy" id="228599"/>
    <lineage>
        <taxon>Bacteria</taxon>
        <taxon>Bacillati</taxon>
        <taxon>Actinomycetota</taxon>
        <taxon>Actinomycetes</taxon>
        <taxon>Mycobacteriales</taxon>
        <taxon>Nocardiaceae</taxon>
        <taxon>Nocardia</taxon>
    </lineage>
</organism>
<dbReference type="Proteomes" id="UP000707731">
    <property type="component" value="Unassembled WGS sequence"/>
</dbReference>
<dbReference type="Gene3D" id="3.40.630.30">
    <property type="match status" value="1"/>
</dbReference>
<comment type="caution">
    <text evidence="2">The sequence shown here is derived from an EMBL/GenBank/DDBJ whole genome shotgun (WGS) entry which is preliminary data.</text>
</comment>
<name>A0ABS0DFG2_9NOCA</name>
<dbReference type="InterPro" id="IPR016181">
    <property type="entry name" value="Acyl_CoA_acyltransferase"/>
</dbReference>
<accession>A0ABS0DFG2</accession>
<evidence type="ECO:0000313" key="3">
    <source>
        <dbReference type="Proteomes" id="UP000707731"/>
    </source>
</evidence>
<dbReference type="EMBL" id="JADLQN010000004">
    <property type="protein sequence ID" value="MBF6357207.1"/>
    <property type="molecule type" value="Genomic_DNA"/>
</dbReference>
<dbReference type="InterPro" id="IPR052523">
    <property type="entry name" value="Trichothecene_AcTrans"/>
</dbReference>
<feature type="domain" description="N-acetyltransferase" evidence="1">
    <location>
        <begin position="65"/>
        <end position="199"/>
    </location>
</feature>
<keyword evidence="3" id="KW-1185">Reference proteome</keyword>
<proteinExistence type="predicted"/>
<evidence type="ECO:0000259" key="1">
    <source>
        <dbReference type="PROSITE" id="PS51186"/>
    </source>
</evidence>
<reference evidence="2 3" key="1">
    <citation type="submission" date="2020-10" db="EMBL/GenBank/DDBJ databases">
        <title>Identification of Nocardia species via Next-generation sequencing and recognition of intraspecies genetic diversity.</title>
        <authorList>
            <person name="Li P."/>
            <person name="Li P."/>
            <person name="Lu B."/>
        </authorList>
    </citation>
    <scope>NUCLEOTIDE SEQUENCE [LARGE SCALE GENOMIC DNA]</scope>
    <source>
        <strain evidence="2 3">BJ06-0143</strain>
    </source>
</reference>